<dbReference type="InterPro" id="IPR012902">
    <property type="entry name" value="N_methyl_site"/>
</dbReference>
<dbReference type="KEGG" id="frf:LO80_04480"/>
<keyword evidence="1" id="KW-0812">Transmembrane</keyword>
<dbReference type="SUPFAM" id="SSF54523">
    <property type="entry name" value="Pili subunits"/>
    <property type="match status" value="1"/>
</dbReference>
<gene>
    <name evidence="3" type="ORF">LO80_04480</name>
</gene>
<dbReference type="RefSeq" id="WP_040008929.1">
    <property type="nucleotide sequence ID" value="NZ_CP009574.1"/>
</dbReference>
<dbReference type="NCBIfam" id="TIGR02532">
    <property type="entry name" value="IV_pilin_GFxxxE"/>
    <property type="match status" value="1"/>
</dbReference>
<evidence type="ECO:0000313" key="4">
    <source>
        <dbReference type="Proteomes" id="UP000029672"/>
    </source>
</evidence>
<dbReference type="AlphaFoldDB" id="A0A097EP02"/>
<evidence type="ECO:0000313" key="3">
    <source>
        <dbReference type="EMBL" id="AIT09296.1"/>
    </source>
</evidence>
<dbReference type="STRING" id="1547445.LO80_04480"/>
<organism evidence="3 4">
    <name type="scientific">Candidatus Francisella endociliophora</name>
    <dbReference type="NCBI Taxonomy" id="653937"/>
    <lineage>
        <taxon>Bacteria</taxon>
        <taxon>Pseudomonadati</taxon>
        <taxon>Pseudomonadota</taxon>
        <taxon>Gammaproteobacteria</taxon>
        <taxon>Thiotrichales</taxon>
        <taxon>Francisellaceae</taxon>
        <taxon>Francisella</taxon>
    </lineage>
</organism>
<keyword evidence="1" id="KW-0472">Membrane</keyword>
<sequence>MRNTKGFTLVELIVVIGVIAILAAIATPIYSNYKERTIMTEAINVTGGVKAQIEDYISNSQDPSTMTYNTPPGISVINSSISGATIEINMHERNSNIFTNSNDTLRLVGVINGAIFKWTCLHNANASDIATRNTPKACENTFTS</sequence>
<dbReference type="eggNOG" id="COG4969">
    <property type="taxonomic scope" value="Bacteria"/>
</dbReference>
<dbReference type="PROSITE" id="PS00409">
    <property type="entry name" value="PROKAR_NTER_METHYL"/>
    <property type="match status" value="1"/>
</dbReference>
<keyword evidence="4" id="KW-1185">Reference proteome</keyword>
<feature type="domain" description="PilE-like C-terminal" evidence="2">
    <location>
        <begin position="33"/>
        <end position="142"/>
    </location>
</feature>
<protein>
    <submittedName>
        <fullName evidence="3">Type IV pili fiber building block protein</fullName>
    </submittedName>
</protein>
<accession>A0A097EP02</accession>
<dbReference type="InterPro" id="IPR045584">
    <property type="entry name" value="Pilin-like"/>
</dbReference>
<keyword evidence="1" id="KW-1133">Transmembrane helix</keyword>
<dbReference type="Pfam" id="PF22436">
    <property type="entry name" value="PilE_C"/>
    <property type="match status" value="1"/>
</dbReference>
<proteinExistence type="predicted"/>
<evidence type="ECO:0000256" key="1">
    <source>
        <dbReference type="SAM" id="Phobius"/>
    </source>
</evidence>
<reference evidence="3 4" key="1">
    <citation type="submission" date="2014-10" db="EMBL/GenBank/DDBJ databases">
        <title>Whole genome sequence of Francisella endociliophora strain FSC1006, isolated from a laboratory culture of the marine ciliate Euplotes raikovi.</title>
        <authorList>
            <person name="Granberg M."/>
            <person name="Backman S."/>
            <person name="Lundmark E."/>
            <person name="Nilsson E."/>
            <person name="Karlsson E."/>
            <person name="Thelaus J."/>
            <person name="Ohrman C."/>
            <person name="Larkeryd A."/>
            <person name="Stenberg P."/>
        </authorList>
    </citation>
    <scope>NUCLEOTIDE SEQUENCE [LARGE SCALE GENOMIC DNA]</scope>
    <source>
        <strain evidence="3 4">FSC1006</strain>
    </source>
</reference>
<name>A0A097EP02_9GAMM</name>
<dbReference type="Proteomes" id="UP000029672">
    <property type="component" value="Chromosome"/>
</dbReference>
<dbReference type="OrthoDB" id="5604844at2"/>
<dbReference type="EMBL" id="CP009574">
    <property type="protein sequence ID" value="AIT09296.1"/>
    <property type="molecule type" value="Genomic_DNA"/>
</dbReference>
<evidence type="ECO:0000259" key="2">
    <source>
        <dbReference type="Pfam" id="PF22436"/>
    </source>
</evidence>
<dbReference type="HOGENOM" id="CLU_091705_4_0_6"/>
<dbReference type="Gene3D" id="3.30.700.10">
    <property type="entry name" value="Glycoprotein, Type 4 Pilin"/>
    <property type="match status" value="1"/>
</dbReference>
<feature type="transmembrane region" description="Helical" evidence="1">
    <location>
        <begin position="6"/>
        <end position="30"/>
    </location>
</feature>
<dbReference type="InterPro" id="IPR055160">
    <property type="entry name" value="PilE-like_C"/>
</dbReference>
<dbReference type="Pfam" id="PF07963">
    <property type="entry name" value="N_methyl"/>
    <property type="match status" value="1"/>
</dbReference>